<proteinExistence type="predicted"/>
<evidence type="ECO:0000313" key="1">
    <source>
        <dbReference type="Ensembl" id="ENSLLTP00000012102.1"/>
    </source>
</evidence>
<name>A0A8C5S2J4_LATLA</name>
<dbReference type="Proteomes" id="UP000694406">
    <property type="component" value="Unplaced"/>
</dbReference>
<organism evidence="1 2">
    <name type="scientific">Laticauda laticaudata</name>
    <name type="common">Blue-ringed sea krait</name>
    <name type="synonym">Blue-lipped sea krait</name>
    <dbReference type="NCBI Taxonomy" id="8630"/>
    <lineage>
        <taxon>Eukaryota</taxon>
        <taxon>Metazoa</taxon>
        <taxon>Chordata</taxon>
        <taxon>Craniata</taxon>
        <taxon>Vertebrata</taxon>
        <taxon>Euteleostomi</taxon>
        <taxon>Lepidosauria</taxon>
        <taxon>Squamata</taxon>
        <taxon>Bifurcata</taxon>
        <taxon>Unidentata</taxon>
        <taxon>Episquamata</taxon>
        <taxon>Toxicofera</taxon>
        <taxon>Serpentes</taxon>
        <taxon>Colubroidea</taxon>
        <taxon>Elapidae</taxon>
        <taxon>Laticaudinae</taxon>
        <taxon>Laticauda</taxon>
    </lineage>
</organism>
<dbReference type="AlphaFoldDB" id="A0A8C5S2J4"/>
<dbReference type="Ensembl" id="ENSLLTT00000012576.1">
    <property type="protein sequence ID" value="ENSLLTP00000012102.1"/>
    <property type="gene ID" value="ENSLLTG00000009297.1"/>
</dbReference>
<reference evidence="1" key="1">
    <citation type="submission" date="2025-08" db="UniProtKB">
        <authorList>
            <consortium name="Ensembl"/>
        </authorList>
    </citation>
    <scope>IDENTIFICATION</scope>
</reference>
<accession>A0A8C5S2J4</accession>
<keyword evidence="2" id="KW-1185">Reference proteome</keyword>
<sequence length="155" mass="17731">VIFVFITCFQIWSSLKRFLTHRTWPPVDPPEGNSPKWSFLPFLFSLDVRSWVCKSAPQKPWISQDSLRIKNHWVFEKGLLCKVSFNYAFPFGKTCYTLQCLFFSFPKDVPAIKSGLSMATNSGAGILPFSENRDGKADICHSVVYLEIKSHSEKS</sequence>
<protein>
    <submittedName>
        <fullName evidence="1">Uncharacterized protein</fullName>
    </submittedName>
</protein>
<reference evidence="1" key="2">
    <citation type="submission" date="2025-09" db="UniProtKB">
        <authorList>
            <consortium name="Ensembl"/>
        </authorList>
    </citation>
    <scope>IDENTIFICATION</scope>
</reference>
<evidence type="ECO:0000313" key="2">
    <source>
        <dbReference type="Proteomes" id="UP000694406"/>
    </source>
</evidence>